<accession>A0A6C0CZK3</accession>
<reference evidence="1" key="1">
    <citation type="journal article" date="2020" name="Nature">
        <title>Giant virus diversity and host interactions through global metagenomics.</title>
        <authorList>
            <person name="Schulz F."/>
            <person name="Roux S."/>
            <person name="Paez-Espino D."/>
            <person name="Jungbluth S."/>
            <person name="Walsh D.A."/>
            <person name="Denef V.J."/>
            <person name="McMahon K.D."/>
            <person name="Konstantinidis K.T."/>
            <person name="Eloe-Fadrosh E.A."/>
            <person name="Kyrpides N.C."/>
            <person name="Woyke T."/>
        </authorList>
    </citation>
    <scope>NUCLEOTIDE SEQUENCE</scope>
    <source>
        <strain evidence="1">GVMAG-M-3300023110-24</strain>
    </source>
</reference>
<name>A0A6C0CZK3_9ZZZZ</name>
<evidence type="ECO:0000313" key="1">
    <source>
        <dbReference type="EMBL" id="QHT09400.1"/>
    </source>
</evidence>
<dbReference type="EMBL" id="MN739510">
    <property type="protein sequence ID" value="QHT09400.1"/>
    <property type="molecule type" value="Genomic_DNA"/>
</dbReference>
<sequence length="65" mass="8072">MKMYTRLIRNIQSTVWKRSNVKSIEYETIDFNFKPNKFYNVKRIEPTVYNIPKVPYNEQYESRDF</sequence>
<proteinExistence type="predicted"/>
<dbReference type="AlphaFoldDB" id="A0A6C0CZK3"/>
<organism evidence="1">
    <name type="scientific">viral metagenome</name>
    <dbReference type="NCBI Taxonomy" id="1070528"/>
    <lineage>
        <taxon>unclassified sequences</taxon>
        <taxon>metagenomes</taxon>
        <taxon>organismal metagenomes</taxon>
    </lineage>
</organism>
<protein>
    <submittedName>
        <fullName evidence="1">Uncharacterized protein</fullName>
    </submittedName>
</protein>